<dbReference type="EMBL" id="OX597815">
    <property type="protein sequence ID" value="CAI9718384.1"/>
    <property type="molecule type" value="Genomic_DNA"/>
</dbReference>
<reference evidence="1" key="1">
    <citation type="submission" date="2023-08" db="EMBL/GenBank/DDBJ databases">
        <authorList>
            <person name="Alioto T."/>
            <person name="Alioto T."/>
            <person name="Gomez Garrido J."/>
        </authorList>
    </citation>
    <scope>NUCLEOTIDE SEQUENCE</scope>
</reference>
<sequence>MTVVTGYVVLSAICNVGVGGDVIVVEVSDGGGAVRDVVGLLALLLLMERIPFGWETSRTVVFVCDGFIINSNLDKLDQEPTAIIYHIQCISEWQADMNEQYQGRHWIRSEEMTCCFRQTLRENVKLKKNFLCCALSSASYLSTAFSNRRKDGSDLESSLVEALVSELSRAHLEPLSFQTLRSKIVFMAVLTHKQQTKQA</sequence>
<gene>
    <name evidence="1" type="ORF">OCTVUL_1B020426</name>
</gene>
<evidence type="ECO:0000313" key="2">
    <source>
        <dbReference type="Proteomes" id="UP001162480"/>
    </source>
</evidence>
<protein>
    <submittedName>
        <fullName evidence="1">Uncharacterized protein</fullName>
    </submittedName>
</protein>
<organism evidence="1 2">
    <name type="scientific">Octopus vulgaris</name>
    <name type="common">Common octopus</name>
    <dbReference type="NCBI Taxonomy" id="6645"/>
    <lineage>
        <taxon>Eukaryota</taxon>
        <taxon>Metazoa</taxon>
        <taxon>Spiralia</taxon>
        <taxon>Lophotrochozoa</taxon>
        <taxon>Mollusca</taxon>
        <taxon>Cephalopoda</taxon>
        <taxon>Coleoidea</taxon>
        <taxon>Octopodiformes</taxon>
        <taxon>Octopoda</taxon>
        <taxon>Incirrata</taxon>
        <taxon>Octopodidae</taxon>
        <taxon>Octopus</taxon>
    </lineage>
</organism>
<proteinExistence type="predicted"/>
<name>A0AA36EYW9_OCTVU</name>
<accession>A0AA36EYW9</accession>
<evidence type="ECO:0000313" key="1">
    <source>
        <dbReference type="EMBL" id="CAI9718384.1"/>
    </source>
</evidence>
<keyword evidence="2" id="KW-1185">Reference proteome</keyword>
<dbReference type="AlphaFoldDB" id="A0AA36EYW9"/>
<dbReference type="Proteomes" id="UP001162480">
    <property type="component" value="Chromosome 2"/>
</dbReference>